<feature type="transmembrane region" description="Helical" evidence="7">
    <location>
        <begin position="372"/>
        <end position="394"/>
    </location>
</feature>
<feature type="transmembrane region" description="Helical" evidence="7">
    <location>
        <begin position="22"/>
        <end position="45"/>
    </location>
</feature>
<dbReference type="InterPro" id="IPR025857">
    <property type="entry name" value="MacB_PCD"/>
</dbReference>
<evidence type="ECO:0000256" key="2">
    <source>
        <dbReference type="ARBA" id="ARBA00005236"/>
    </source>
</evidence>
<dbReference type="AlphaFoldDB" id="A0A8T4H807"/>
<dbReference type="GO" id="GO:0044874">
    <property type="term" value="P:lipoprotein localization to outer membrane"/>
    <property type="evidence" value="ECO:0007669"/>
    <property type="project" value="TreeGrafter"/>
</dbReference>
<feature type="transmembrane region" description="Helical" evidence="7">
    <location>
        <begin position="274"/>
        <end position="297"/>
    </location>
</feature>
<dbReference type="RefSeq" id="WP_353546390.1">
    <property type="nucleotide sequence ID" value="NZ_JAGKSB010000004.1"/>
</dbReference>
<evidence type="ECO:0000256" key="3">
    <source>
        <dbReference type="ARBA" id="ARBA00022475"/>
    </source>
</evidence>
<evidence type="ECO:0000256" key="1">
    <source>
        <dbReference type="ARBA" id="ARBA00004651"/>
    </source>
</evidence>
<feature type="domain" description="MacB-like periplasmic core" evidence="9">
    <location>
        <begin position="27"/>
        <end position="241"/>
    </location>
</feature>
<evidence type="ECO:0000256" key="7">
    <source>
        <dbReference type="SAM" id="Phobius"/>
    </source>
</evidence>
<dbReference type="Proteomes" id="UP000679691">
    <property type="component" value="Unassembled WGS sequence"/>
</dbReference>
<keyword evidence="5 7" id="KW-1133">Transmembrane helix</keyword>
<evidence type="ECO:0000313" key="11">
    <source>
        <dbReference type="Proteomes" id="UP000679691"/>
    </source>
</evidence>
<gene>
    <name evidence="10" type="ORF">J5U18_04880</name>
</gene>
<accession>A0A8T4H807</accession>
<keyword evidence="4 7" id="KW-0812">Transmembrane</keyword>
<keyword evidence="3" id="KW-1003">Cell membrane</keyword>
<keyword evidence="11" id="KW-1185">Reference proteome</keyword>
<feature type="domain" description="ABC3 transporter permease C-terminal" evidence="8">
    <location>
        <begin position="274"/>
        <end position="399"/>
    </location>
</feature>
<feature type="transmembrane region" description="Helical" evidence="7">
    <location>
        <begin position="318"/>
        <end position="347"/>
    </location>
</feature>
<dbReference type="InterPro" id="IPR003838">
    <property type="entry name" value="ABC3_permease_C"/>
</dbReference>
<evidence type="ECO:0000256" key="5">
    <source>
        <dbReference type="ARBA" id="ARBA00022989"/>
    </source>
</evidence>
<comment type="similarity">
    <text evidence="2">Belongs to the ABC-4 integral membrane protein family. LolC/E subfamily.</text>
</comment>
<dbReference type="PANTHER" id="PTHR30489">
    <property type="entry name" value="LIPOPROTEIN-RELEASING SYSTEM TRANSMEMBRANE PROTEIN LOLE"/>
    <property type="match status" value="1"/>
</dbReference>
<keyword evidence="6 7" id="KW-0472">Membrane</keyword>
<name>A0A8T4H807_9SPHI</name>
<evidence type="ECO:0000256" key="6">
    <source>
        <dbReference type="ARBA" id="ARBA00023136"/>
    </source>
</evidence>
<dbReference type="GO" id="GO:0098797">
    <property type="term" value="C:plasma membrane protein complex"/>
    <property type="evidence" value="ECO:0007669"/>
    <property type="project" value="TreeGrafter"/>
</dbReference>
<evidence type="ECO:0000313" key="10">
    <source>
        <dbReference type="EMBL" id="MBP3942904.1"/>
    </source>
</evidence>
<dbReference type="PANTHER" id="PTHR30489:SF0">
    <property type="entry name" value="LIPOPROTEIN-RELEASING SYSTEM TRANSMEMBRANE PROTEIN LOLE"/>
    <property type="match status" value="1"/>
</dbReference>
<dbReference type="Pfam" id="PF02687">
    <property type="entry name" value="FtsX"/>
    <property type="match status" value="1"/>
</dbReference>
<sequence length="406" mass="44726">MNFSYFLAKRITLSGQRTFSKLIVRVTIGAIVLAVAAMILSVAILRGFKGEIVATQRGFFGDIVLSKQLLNDSYESDPISLSASKLKGYQSHPAVASVAPMATKAGIITVNQEVEGVLLKGIDSSYNQSYFQSALIAGDTLNYADPDQVNGQILISKIIANRLSLSVGDDFIMYFVQEPIRKRKFKIQGIYSTGSEEMDKLYVIGSLDLIRRLNGMGQQDVGAYELRLKDFSKLAPLTAELADTLPLGMVISNIKDLFPDIFQWLDLLDMNAKIIFVLMAIVAIINMISALLITILERTNMIGILKALGLSNQAVRKVFLFNALYLIGLGLLIGNSLGLGLCLFQQYTHFFQLDEASYYMSYVPIDLQATDLLYINIGVVIISLVALLFPSMLITKISPIKAISFK</sequence>
<comment type="subcellular location">
    <subcellularLocation>
        <location evidence="1">Cell membrane</location>
        <topology evidence="1">Multi-pass membrane protein</topology>
    </subcellularLocation>
</comment>
<proteinExistence type="inferred from homology"/>
<dbReference type="InterPro" id="IPR051447">
    <property type="entry name" value="Lipoprotein-release_system"/>
</dbReference>
<evidence type="ECO:0000259" key="9">
    <source>
        <dbReference type="Pfam" id="PF12704"/>
    </source>
</evidence>
<evidence type="ECO:0000256" key="4">
    <source>
        <dbReference type="ARBA" id="ARBA00022692"/>
    </source>
</evidence>
<dbReference type="Pfam" id="PF12704">
    <property type="entry name" value="MacB_PCD"/>
    <property type="match status" value="1"/>
</dbReference>
<reference evidence="10" key="1">
    <citation type="submission" date="2021-03" db="EMBL/GenBank/DDBJ databases">
        <authorList>
            <person name="Lu T."/>
            <person name="Wang Q."/>
            <person name="Han X."/>
        </authorList>
    </citation>
    <scope>NUCLEOTIDE SEQUENCE</scope>
    <source>
        <strain evidence="10">WQ 2009</strain>
    </source>
</reference>
<evidence type="ECO:0000259" key="8">
    <source>
        <dbReference type="Pfam" id="PF02687"/>
    </source>
</evidence>
<comment type="caution">
    <text evidence="10">The sequence shown here is derived from an EMBL/GenBank/DDBJ whole genome shotgun (WGS) entry which is preliminary data.</text>
</comment>
<protein>
    <submittedName>
        <fullName evidence="10">ABC transporter permease</fullName>
    </submittedName>
</protein>
<dbReference type="EMBL" id="JAGKSB010000004">
    <property type="protein sequence ID" value="MBP3942904.1"/>
    <property type="molecule type" value="Genomic_DNA"/>
</dbReference>
<organism evidence="10 11">
    <name type="scientific">Rhinopithecimicrobium faecis</name>
    <dbReference type="NCBI Taxonomy" id="2820698"/>
    <lineage>
        <taxon>Bacteria</taxon>
        <taxon>Pseudomonadati</taxon>
        <taxon>Bacteroidota</taxon>
        <taxon>Sphingobacteriia</taxon>
        <taxon>Sphingobacteriales</taxon>
        <taxon>Sphingobacteriaceae</taxon>
        <taxon>Rhinopithecimicrobium</taxon>
    </lineage>
</organism>